<dbReference type="PROSITE" id="PS00065">
    <property type="entry name" value="D_2_HYDROXYACID_DH_1"/>
    <property type="match status" value="1"/>
</dbReference>
<dbReference type="EC" id="1.1.1.79" evidence="6"/>
<comment type="catalytic activity">
    <reaction evidence="4">
        <text>glycolate + NADP(+) = glyoxylate + NADPH + H(+)</text>
        <dbReference type="Rhea" id="RHEA:10992"/>
        <dbReference type="ChEBI" id="CHEBI:15378"/>
        <dbReference type="ChEBI" id="CHEBI:29805"/>
        <dbReference type="ChEBI" id="CHEBI:36655"/>
        <dbReference type="ChEBI" id="CHEBI:57783"/>
        <dbReference type="ChEBI" id="CHEBI:58349"/>
        <dbReference type="EC" id="1.1.1.79"/>
    </reaction>
</comment>
<evidence type="ECO:0000259" key="11">
    <source>
        <dbReference type="Pfam" id="PF02826"/>
    </source>
</evidence>
<proteinExistence type="inferred from homology"/>
<dbReference type="Proteomes" id="UP000017973">
    <property type="component" value="Unassembled WGS sequence"/>
</dbReference>
<dbReference type="Pfam" id="PF00389">
    <property type="entry name" value="2-Hacid_dh"/>
    <property type="match status" value="1"/>
</dbReference>
<comment type="catalytic activity">
    <reaction evidence="3">
        <text>(R)-glycerate + NADP(+) = 3-hydroxypyruvate + NADPH + H(+)</text>
        <dbReference type="Rhea" id="RHEA:18657"/>
        <dbReference type="ChEBI" id="CHEBI:15378"/>
        <dbReference type="ChEBI" id="CHEBI:16659"/>
        <dbReference type="ChEBI" id="CHEBI:17180"/>
        <dbReference type="ChEBI" id="CHEBI:57783"/>
        <dbReference type="ChEBI" id="CHEBI:58349"/>
        <dbReference type="EC" id="1.1.1.81"/>
    </reaction>
</comment>
<comment type="similarity">
    <text evidence="5">Belongs to the D-isomer specific 2-hydroxyacid dehydrogenase family. GhrB subfamily.</text>
</comment>
<keyword evidence="13" id="KW-1185">Reference proteome</keyword>
<comment type="caution">
    <text evidence="12">The sequence shown here is derived from an EMBL/GenBank/DDBJ whole genome shotgun (WGS) entry which is preliminary data.</text>
</comment>
<dbReference type="PATRIC" id="fig|1408254.3.peg.196"/>
<dbReference type="PANTHER" id="PTHR10996:SF283">
    <property type="entry name" value="GLYOXYLATE_HYDROXYPYRUVATE REDUCTASE B"/>
    <property type="match status" value="1"/>
</dbReference>
<dbReference type="GO" id="GO:0005829">
    <property type="term" value="C:cytosol"/>
    <property type="evidence" value="ECO:0007669"/>
    <property type="project" value="TreeGrafter"/>
</dbReference>
<dbReference type="FunFam" id="3.40.50.720:FF:000026">
    <property type="entry name" value="Glyoxylate/hydroxypyruvate reductase B"/>
    <property type="match status" value="1"/>
</dbReference>
<accession>V6MBJ7</accession>
<dbReference type="EMBL" id="AYJU01000001">
    <property type="protein sequence ID" value="EST55919.1"/>
    <property type="molecule type" value="Genomic_DNA"/>
</dbReference>
<evidence type="ECO:0000256" key="5">
    <source>
        <dbReference type="ARBA" id="ARBA00061278"/>
    </source>
</evidence>
<reference evidence="12 13" key="1">
    <citation type="journal article" date="2014" name="Genome Announc.">
        <title>Draft Genome Sequence of Brevibacillus panacihumi Strain W25, a Halotolerant Hydrocarbon-Degrading Bacterium.</title>
        <authorList>
            <person name="Wang X."/>
            <person name="Jin D."/>
            <person name="Zhou L."/>
            <person name="Wu L."/>
            <person name="An W."/>
            <person name="Chen Y."/>
            <person name="Zhao L."/>
        </authorList>
    </citation>
    <scope>NUCLEOTIDE SEQUENCE [LARGE SCALE GENOMIC DNA]</scope>
    <source>
        <strain evidence="12 13">W25</strain>
    </source>
</reference>
<dbReference type="GO" id="GO:0030267">
    <property type="term" value="F:glyoxylate reductase (NADPH) activity"/>
    <property type="evidence" value="ECO:0007669"/>
    <property type="project" value="UniProtKB-EC"/>
</dbReference>
<sequence>MVLLLFSFRKRGAANMKPKVIAYKKIYPEVLAYLQEACEVMHLEEWNEEARSAFDAALGEAEGLIGTGLKIDHELLKRAPKLKIVSNIAVGYDNFDLGAMSRHHVMATNTPDVLTDTVADTMMGLILAAARRIPEMDQLVKSGRWTSPLTSAQFGTDVHHKTLGIVGMGRIGSAIAKRAHLGFDMNILYHNRSRNVEVERRYQATYCTLDELCRQADFVCVMVPLTEETTNLIGEKEFQAMKKTAIFINGSRGATVDEKALVKALREGEILAAGLDVFAKEPVDHDHPLLGMPNVVTLPHIGSATEETRFRMAQFAAENLVAGLQGKRPPALLNEEVYLNS</sequence>
<comment type="catalytic activity">
    <reaction evidence="2">
        <text>(R)-glycerate + NAD(+) = 3-hydroxypyruvate + NADH + H(+)</text>
        <dbReference type="Rhea" id="RHEA:17905"/>
        <dbReference type="ChEBI" id="CHEBI:15378"/>
        <dbReference type="ChEBI" id="CHEBI:16659"/>
        <dbReference type="ChEBI" id="CHEBI:17180"/>
        <dbReference type="ChEBI" id="CHEBI:57540"/>
        <dbReference type="ChEBI" id="CHEBI:57945"/>
        <dbReference type="EC" id="1.1.1.81"/>
    </reaction>
</comment>
<evidence type="ECO:0000256" key="8">
    <source>
        <dbReference type="ARBA" id="ARBA00073362"/>
    </source>
</evidence>
<dbReference type="InterPro" id="IPR036291">
    <property type="entry name" value="NAD(P)-bd_dom_sf"/>
</dbReference>
<dbReference type="PANTHER" id="PTHR10996">
    <property type="entry name" value="2-HYDROXYACID DEHYDROGENASE-RELATED"/>
    <property type="match status" value="1"/>
</dbReference>
<evidence type="ECO:0000256" key="1">
    <source>
        <dbReference type="ARBA" id="ARBA00023002"/>
    </source>
</evidence>
<dbReference type="SUPFAM" id="SSF52283">
    <property type="entry name" value="Formate/glycerate dehydrogenase catalytic domain-like"/>
    <property type="match status" value="1"/>
</dbReference>
<dbReference type="InterPro" id="IPR050223">
    <property type="entry name" value="D-isomer_2-hydroxyacid_DH"/>
</dbReference>
<dbReference type="Pfam" id="PF02826">
    <property type="entry name" value="2-Hacid_dh_C"/>
    <property type="match status" value="1"/>
</dbReference>
<evidence type="ECO:0000259" key="10">
    <source>
        <dbReference type="Pfam" id="PF00389"/>
    </source>
</evidence>
<name>V6MBJ7_9BACL</name>
<evidence type="ECO:0000313" key="13">
    <source>
        <dbReference type="Proteomes" id="UP000017973"/>
    </source>
</evidence>
<dbReference type="GO" id="GO:0051287">
    <property type="term" value="F:NAD binding"/>
    <property type="evidence" value="ECO:0007669"/>
    <property type="project" value="InterPro"/>
</dbReference>
<gene>
    <name evidence="12" type="ORF">T458_00950</name>
</gene>
<dbReference type="InterPro" id="IPR006140">
    <property type="entry name" value="D-isomer_DH_NAD-bd"/>
</dbReference>
<dbReference type="InterPro" id="IPR029752">
    <property type="entry name" value="D-isomer_DH_CS1"/>
</dbReference>
<dbReference type="EC" id="1.1.1.81" evidence="7"/>
<evidence type="ECO:0000313" key="12">
    <source>
        <dbReference type="EMBL" id="EST55919.1"/>
    </source>
</evidence>
<dbReference type="SUPFAM" id="SSF51735">
    <property type="entry name" value="NAD(P)-binding Rossmann-fold domains"/>
    <property type="match status" value="1"/>
</dbReference>
<evidence type="ECO:0000256" key="7">
    <source>
        <dbReference type="ARBA" id="ARBA00066674"/>
    </source>
</evidence>
<dbReference type="HOGENOM" id="CLU_019796_1_2_9"/>
<dbReference type="STRING" id="1408254.T458_00950"/>
<feature type="domain" description="D-isomer specific 2-hydroxyacid dehydrogenase NAD-binding" evidence="11">
    <location>
        <begin position="123"/>
        <end position="302"/>
    </location>
</feature>
<dbReference type="AlphaFoldDB" id="V6MBJ7"/>
<dbReference type="GO" id="GO:0016618">
    <property type="term" value="F:hydroxypyruvate reductase [NAD(P)H] activity"/>
    <property type="evidence" value="ECO:0007669"/>
    <property type="project" value="UniProtKB-EC"/>
</dbReference>
<protein>
    <recommendedName>
        <fullName evidence="8">Glyoxylate/hydroxypyruvate reductase B</fullName>
        <ecNumber evidence="6">1.1.1.79</ecNumber>
        <ecNumber evidence="7">1.1.1.81</ecNumber>
    </recommendedName>
</protein>
<evidence type="ECO:0000256" key="2">
    <source>
        <dbReference type="ARBA" id="ARBA00051801"/>
    </source>
</evidence>
<keyword evidence="1 9" id="KW-0560">Oxidoreductase</keyword>
<evidence type="ECO:0000256" key="4">
    <source>
        <dbReference type="ARBA" id="ARBA00052769"/>
    </source>
</evidence>
<organism evidence="12 13">
    <name type="scientific">Brevibacillus panacihumi W25</name>
    <dbReference type="NCBI Taxonomy" id="1408254"/>
    <lineage>
        <taxon>Bacteria</taxon>
        <taxon>Bacillati</taxon>
        <taxon>Bacillota</taxon>
        <taxon>Bacilli</taxon>
        <taxon>Bacillales</taxon>
        <taxon>Paenibacillaceae</taxon>
        <taxon>Brevibacillus</taxon>
    </lineage>
</organism>
<dbReference type="Gene3D" id="3.40.50.720">
    <property type="entry name" value="NAD(P)-binding Rossmann-like Domain"/>
    <property type="match status" value="2"/>
</dbReference>
<evidence type="ECO:0000256" key="9">
    <source>
        <dbReference type="RuleBase" id="RU003719"/>
    </source>
</evidence>
<feature type="domain" description="D-isomer specific 2-hydroxyacid dehydrogenase catalytic" evidence="10">
    <location>
        <begin position="20"/>
        <end position="334"/>
    </location>
</feature>
<dbReference type="InterPro" id="IPR006139">
    <property type="entry name" value="D-isomer_2_OHA_DH_cat_dom"/>
</dbReference>
<evidence type="ECO:0000256" key="6">
    <source>
        <dbReference type="ARBA" id="ARBA00066661"/>
    </source>
</evidence>
<evidence type="ECO:0000256" key="3">
    <source>
        <dbReference type="ARBA" id="ARBA00052239"/>
    </source>
</evidence>
<dbReference type="eggNOG" id="COG1052">
    <property type="taxonomic scope" value="Bacteria"/>
</dbReference>
<dbReference type="CDD" id="cd05301">
    <property type="entry name" value="GDH"/>
    <property type="match status" value="1"/>
</dbReference>